<reference evidence="1" key="1">
    <citation type="journal article" date="2015" name="Nature">
        <title>Complex archaea that bridge the gap between prokaryotes and eukaryotes.</title>
        <authorList>
            <person name="Spang A."/>
            <person name="Saw J.H."/>
            <person name="Jorgensen S.L."/>
            <person name="Zaremba-Niedzwiedzka K."/>
            <person name="Martijn J."/>
            <person name="Lind A.E."/>
            <person name="van Eijk R."/>
            <person name="Schleper C."/>
            <person name="Guy L."/>
            <person name="Ettema T.J."/>
        </authorList>
    </citation>
    <scope>NUCLEOTIDE SEQUENCE</scope>
</reference>
<comment type="caution">
    <text evidence="1">The sequence shown here is derived from an EMBL/GenBank/DDBJ whole genome shotgun (WGS) entry which is preliminary data.</text>
</comment>
<dbReference type="AlphaFoldDB" id="A0A0F9EGX3"/>
<name>A0A0F9EGX3_9ZZZZ</name>
<sequence>MIYLLAIFLWSFWGADGVWEYNLAQSPEELFQECRMFNGGCATSEQEIWILLINRYMPSSYPCLTVEDHEFAHALGYTHEDMKQLCYEEKLKNPDGKYYSITKNAEHILYWQQRG</sequence>
<proteinExistence type="predicted"/>
<gene>
    <name evidence="1" type="ORF">LCGC14_2154030</name>
</gene>
<organism evidence="1">
    <name type="scientific">marine sediment metagenome</name>
    <dbReference type="NCBI Taxonomy" id="412755"/>
    <lineage>
        <taxon>unclassified sequences</taxon>
        <taxon>metagenomes</taxon>
        <taxon>ecological metagenomes</taxon>
    </lineage>
</organism>
<dbReference type="EMBL" id="LAZR01027503">
    <property type="protein sequence ID" value="KKL65531.1"/>
    <property type="molecule type" value="Genomic_DNA"/>
</dbReference>
<protein>
    <submittedName>
        <fullName evidence="1">Uncharacterized protein</fullName>
    </submittedName>
</protein>
<evidence type="ECO:0000313" key="1">
    <source>
        <dbReference type="EMBL" id="KKL65531.1"/>
    </source>
</evidence>
<accession>A0A0F9EGX3</accession>